<name>A0A932CNC8_UNCTE</name>
<evidence type="ECO:0000313" key="13">
    <source>
        <dbReference type="EMBL" id="MBI2876287.1"/>
    </source>
</evidence>
<evidence type="ECO:0000256" key="3">
    <source>
        <dbReference type="ARBA" id="ARBA00022630"/>
    </source>
</evidence>
<comment type="catalytic activity">
    <reaction evidence="9 10 12">
        <text>L-threonyl-[protein] + FAD = FMN-L-threonyl-[protein] + AMP + H(+)</text>
        <dbReference type="Rhea" id="RHEA:36847"/>
        <dbReference type="Rhea" id="RHEA-COMP:11060"/>
        <dbReference type="Rhea" id="RHEA-COMP:11061"/>
        <dbReference type="ChEBI" id="CHEBI:15378"/>
        <dbReference type="ChEBI" id="CHEBI:30013"/>
        <dbReference type="ChEBI" id="CHEBI:57692"/>
        <dbReference type="ChEBI" id="CHEBI:74257"/>
        <dbReference type="ChEBI" id="CHEBI:456215"/>
        <dbReference type="EC" id="2.7.1.180"/>
    </reaction>
</comment>
<comment type="cofactor">
    <cofactor evidence="11">
        <name>Mg(2+)</name>
        <dbReference type="ChEBI" id="CHEBI:18420"/>
    </cofactor>
    <cofactor evidence="11">
        <name>Mn(2+)</name>
        <dbReference type="ChEBI" id="CHEBI:29035"/>
    </cofactor>
    <text evidence="11">Magnesium. Can also use manganese.</text>
</comment>
<accession>A0A932CNC8</accession>
<keyword evidence="4 10" id="KW-0808">Transferase</keyword>
<organism evidence="13 14">
    <name type="scientific">Tectimicrobiota bacterium</name>
    <dbReference type="NCBI Taxonomy" id="2528274"/>
    <lineage>
        <taxon>Bacteria</taxon>
        <taxon>Pseudomonadati</taxon>
        <taxon>Nitrospinota/Tectimicrobiota group</taxon>
        <taxon>Candidatus Tectimicrobiota</taxon>
    </lineage>
</organism>
<gene>
    <name evidence="13" type="ORF">HYY20_05340</name>
</gene>
<keyword evidence="3 10" id="KW-0285">Flavoprotein</keyword>
<evidence type="ECO:0000256" key="5">
    <source>
        <dbReference type="ARBA" id="ARBA00022723"/>
    </source>
</evidence>
<dbReference type="EMBL" id="JACPRF010000165">
    <property type="protein sequence ID" value="MBI2876287.1"/>
    <property type="molecule type" value="Genomic_DNA"/>
</dbReference>
<evidence type="ECO:0000256" key="7">
    <source>
        <dbReference type="ARBA" id="ARBA00022842"/>
    </source>
</evidence>
<proteinExistence type="inferred from homology"/>
<dbReference type="Gene3D" id="3.10.520.10">
    <property type="entry name" value="ApbE-like domains"/>
    <property type="match status" value="1"/>
</dbReference>
<evidence type="ECO:0000256" key="11">
    <source>
        <dbReference type="PIRSR" id="PIRSR006268-2"/>
    </source>
</evidence>
<evidence type="ECO:0000256" key="2">
    <source>
        <dbReference type="ARBA" id="ARBA00016337"/>
    </source>
</evidence>
<dbReference type="InterPro" id="IPR024932">
    <property type="entry name" value="ApbE"/>
</dbReference>
<sequence>MKALSIILLGLAWLSCLGGPPRAGGEEVRVERSRPMMGTMVAITVLGPDRALCDRAVEQAFQKIETVDRLMSVFKEDSQVSQLNRSAGKAWVALDPPVLEVLEAAVLYARLSEGAFDITVGPLLRLWGFYREKGHLPSPQEIRRARSLVDYREIEIDRPGGRARLKRPGMAIDLGGIAKGYAVDKAVEALKKNGIQQGLVNTGDLYAFGGSKEKGLWRIGLQHPREREKIVTLLEVADRAVATSGNYERYFVLKGKRYAHIFDPRTGWPTQGMASVTILADRTMAAEALAVSVFVLGVQKGLALVNRLPGVEAIVIAEEGPQGRQLAPYLSKGLQGRISLRF</sequence>
<evidence type="ECO:0000256" key="4">
    <source>
        <dbReference type="ARBA" id="ARBA00022679"/>
    </source>
</evidence>
<dbReference type="Pfam" id="PF02424">
    <property type="entry name" value="ApbE"/>
    <property type="match status" value="1"/>
</dbReference>
<dbReference type="SUPFAM" id="SSF143631">
    <property type="entry name" value="ApbE-like"/>
    <property type="match status" value="1"/>
</dbReference>
<dbReference type="PROSITE" id="PS51257">
    <property type="entry name" value="PROKAR_LIPOPROTEIN"/>
    <property type="match status" value="1"/>
</dbReference>
<protein>
    <recommendedName>
        <fullName evidence="2 10">FAD:protein FMN transferase</fullName>
        <ecNumber evidence="1 10">2.7.1.180</ecNumber>
    </recommendedName>
    <alternativeName>
        <fullName evidence="8 10">Flavin transferase</fullName>
    </alternativeName>
</protein>
<keyword evidence="12" id="KW-0472">Membrane</keyword>
<comment type="subcellular location">
    <subcellularLocation>
        <location evidence="12">Cell inner membrane</location>
        <topology evidence="12">Lipid-anchor</topology>
        <orientation evidence="12">Periplasmic side</orientation>
    </subcellularLocation>
</comment>
<evidence type="ECO:0000256" key="12">
    <source>
        <dbReference type="RuleBase" id="RU363002"/>
    </source>
</evidence>
<dbReference type="InterPro" id="IPR003374">
    <property type="entry name" value="ApbE-like_sf"/>
</dbReference>
<keyword evidence="12" id="KW-1003">Cell membrane</keyword>
<keyword evidence="5 10" id="KW-0479">Metal-binding</keyword>
<comment type="similarity">
    <text evidence="10 12">Belongs to the ApbE family.</text>
</comment>
<reference evidence="13" key="1">
    <citation type="submission" date="2020-07" db="EMBL/GenBank/DDBJ databases">
        <title>Huge and variable diversity of episymbiotic CPR bacteria and DPANN archaea in groundwater ecosystems.</title>
        <authorList>
            <person name="He C.Y."/>
            <person name="Keren R."/>
            <person name="Whittaker M."/>
            <person name="Farag I.F."/>
            <person name="Doudna J."/>
            <person name="Cate J.H.D."/>
            <person name="Banfield J.F."/>
        </authorList>
    </citation>
    <scope>NUCLEOTIDE SEQUENCE</scope>
    <source>
        <strain evidence="13">NC_groundwater_672_Ag_B-0.1um_62_36</strain>
    </source>
</reference>
<dbReference type="PIRSF" id="PIRSF006268">
    <property type="entry name" value="ApbE"/>
    <property type="match status" value="1"/>
</dbReference>
<dbReference type="GO" id="GO:0016740">
    <property type="term" value="F:transferase activity"/>
    <property type="evidence" value="ECO:0007669"/>
    <property type="project" value="UniProtKB-UniRule"/>
</dbReference>
<dbReference type="EC" id="2.7.1.180" evidence="1 10"/>
<keyword evidence="6 10" id="KW-0274">FAD</keyword>
<keyword evidence="12" id="KW-0997">Cell inner membrane</keyword>
<evidence type="ECO:0000313" key="14">
    <source>
        <dbReference type="Proteomes" id="UP000769766"/>
    </source>
</evidence>
<dbReference type="PANTHER" id="PTHR30040">
    <property type="entry name" value="THIAMINE BIOSYNTHESIS LIPOPROTEIN APBE"/>
    <property type="match status" value="1"/>
</dbReference>
<dbReference type="AlphaFoldDB" id="A0A932CNC8"/>
<dbReference type="GO" id="GO:0005886">
    <property type="term" value="C:plasma membrane"/>
    <property type="evidence" value="ECO:0007669"/>
    <property type="project" value="UniProtKB-SubCell"/>
</dbReference>
<keyword evidence="7 10" id="KW-0460">Magnesium</keyword>
<dbReference type="PANTHER" id="PTHR30040:SF2">
    <property type="entry name" value="FAD:PROTEIN FMN TRANSFERASE"/>
    <property type="match status" value="1"/>
</dbReference>
<keyword evidence="12" id="KW-0449">Lipoprotein</keyword>
<feature type="binding site" evidence="11">
    <location>
        <position position="176"/>
    </location>
    <ligand>
        <name>Mg(2+)</name>
        <dbReference type="ChEBI" id="CHEBI:18420"/>
    </ligand>
</feature>
<comment type="caution">
    <text evidence="13">The sequence shown here is derived from an EMBL/GenBank/DDBJ whole genome shotgun (WGS) entry which is preliminary data.</text>
</comment>
<dbReference type="Proteomes" id="UP000769766">
    <property type="component" value="Unassembled WGS sequence"/>
</dbReference>
<comment type="function">
    <text evidence="12">Flavin transferase that catalyzes the transfer of the FMN moiety of FAD and its covalent binding to the hydroxyl group of a threonine residue in a target flavoprotein.</text>
</comment>
<dbReference type="GO" id="GO:0046872">
    <property type="term" value="F:metal ion binding"/>
    <property type="evidence" value="ECO:0007669"/>
    <property type="project" value="UniProtKB-UniRule"/>
</dbReference>
<evidence type="ECO:0000256" key="6">
    <source>
        <dbReference type="ARBA" id="ARBA00022827"/>
    </source>
</evidence>
<evidence type="ECO:0000256" key="10">
    <source>
        <dbReference type="PIRNR" id="PIRNR006268"/>
    </source>
</evidence>
<evidence type="ECO:0000256" key="1">
    <source>
        <dbReference type="ARBA" id="ARBA00011955"/>
    </source>
</evidence>
<evidence type="ECO:0000256" key="8">
    <source>
        <dbReference type="ARBA" id="ARBA00031306"/>
    </source>
</evidence>
<evidence type="ECO:0000256" key="9">
    <source>
        <dbReference type="ARBA" id="ARBA00048540"/>
    </source>
</evidence>